<dbReference type="CDD" id="cd00754">
    <property type="entry name" value="Ubl_MoaD"/>
    <property type="match status" value="1"/>
</dbReference>
<dbReference type="AlphaFoldDB" id="A0AAP2DWJ3"/>
<organism evidence="4 5">
    <name type="scientific">Dawidia cretensis</name>
    <dbReference type="NCBI Taxonomy" id="2782350"/>
    <lineage>
        <taxon>Bacteria</taxon>
        <taxon>Pseudomonadati</taxon>
        <taxon>Bacteroidota</taxon>
        <taxon>Cytophagia</taxon>
        <taxon>Cytophagales</taxon>
        <taxon>Chryseotaleaceae</taxon>
        <taxon>Dawidia</taxon>
    </lineage>
</organism>
<dbReference type="EMBL" id="JAHESE010000003">
    <property type="protein sequence ID" value="MBT1707679.1"/>
    <property type="molecule type" value="Genomic_DNA"/>
</dbReference>
<comment type="caution">
    <text evidence="4">The sequence shown here is derived from an EMBL/GenBank/DDBJ whole genome shotgun (WGS) entry which is preliminary data.</text>
</comment>
<dbReference type="SUPFAM" id="SSF54285">
    <property type="entry name" value="MoaD/ThiS"/>
    <property type="match status" value="1"/>
</dbReference>
<dbReference type="GO" id="GO:1990133">
    <property type="term" value="C:molybdopterin adenylyltransferase complex"/>
    <property type="evidence" value="ECO:0007669"/>
    <property type="project" value="TreeGrafter"/>
</dbReference>
<evidence type="ECO:0000256" key="2">
    <source>
        <dbReference type="ARBA" id="ARBA00024200"/>
    </source>
</evidence>
<dbReference type="PANTHER" id="PTHR33359">
    <property type="entry name" value="MOLYBDOPTERIN SYNTHASE SULFUR CARRIER SUBUNIT"/>
    <property type="match status" value="1"/>
</dbReference>
<gene>
    <name evidence="4" type="ORF">KK062_05575</name>
</gene>
<dbReference type="InterPro" id="IPR003749">
    <property type="entry name" value="ThiS/MoaD-like"/>
</dbReference>
<protein>
    <recommendedName>
        <fullName evidence="3">Molybdopterin synthase sulfur carrier subunit</fullName>
    </recommendedName>
</protein>
<dbReference type="Pfam" id="PF02597">
    <property type="entry name" value="ThiS"/>
    <property type="match status" value="1"/>
</dbReference>
<dbReference type="Proteomes" id="UP001319080">
    <property type="component" value="Unassembled WGS sequence"/>
</dbReference>
<sequence>MNTNMKKYTVLAFGIAKDILGGRQCEIELPGNTVAALRTALVGRYPALAGLRSLMIAVNSEYAEDGVLLEERDEIALIPPVSGG</sequence>
<evidence type="ECO:0000256" key="1">
    <source>
        <dbReference type="ARBA" id="ARBA00022741"/>
    </source>
</evidence>
<dbReference type="PANTHER" id="PTHR33359:SF1">
    <property type="entry name" value="MOLYBDOPTERIN SYNTHASE SULFUR CARRIER SUBUNIT"/>
    <property type="match status" value="1"/>
</dbReference>
<dbReference type="Gene3D" id="3.10.20.30">
    <property type="match status" value="1"/>
</dbReference>
<evidence type="ECO:0000256" key="3">
    <source>
        <dbReference type="ARBA" id="ARBA00024247"/>
    </source>
</evidence>
<evidence type="ECO:0000313" key="5">
    <source>
        <dbReference type="Proteomes" id="UP001319080"/>
    </source>
</evidence>
<dbReference type="InterPro" id="IPR044672">
    <property type="entry name" value="MOCS2A"/>
</dbReference>
<dbReference type="InterPro" id="IPR016155">
    <property type="entry name" value="Mopterin_synth/thiamin_S_b"/>
</dbReference>
<reference evidence="4 5" key="1">
    <citation type="submission" date="2021-05" db="EMBL/GenBank/DDBJ databases">
        <title>A Polyphasic approach of four new species of the genus Ohtaekwangia: Ohtaekwangia histidinii sp. nov., Ohtaekwangia cretensis sp. nov., Ohtaekwangia indiensis sp. nov., Ohtaekwangia reichenbachii sp. nov. from diverse environment.</title>
        <authorList>
            <person name="Octaviana S."/>
        </authorList>
    </citation>
    <scope>NUCLEOTIDE SEQUENCE [LARGE SCALE GENOMIC DNA]</scope>
    <source>
        <strain evidence="4 5">PWU5</strain>
    </source>
</reference>
<name>A0AAP2DWJ3_9BACT</name>
<evidence type="ECO:0000313" key="4">
    <source>
        <dbReference type="EMBL" id="MBT1707679.1"/>
    </source>
</evidence>
<proteinExistence type="inferred from homology"/>
<keyword evidence="5" id="KW-1185">Reference proteome</keyword>
<dbReference type="GO" id="GO:0000166">
    <property type="term" value="F:nucleotide binding"/>
    <property type="evidence" value="ECO:0007669"/>
    <property type="project" value="UniProtKB-KW"/>
</dbReference>
<accession>A0AAP2DWJ3</accession>
<dbReference type="GO" id="GO:0006777">
    <property type="term" value="P:Mo-molybdopterin cofactor biosynthetic process"/>
    <property type="evidence" value="ECO:0007669"/>
    <property type="project" value="InterPro"/>
</dbReference>
<comment type="similarity">
    <text evidence="2">Belongs to the MoaD family.</text>
</comment>
<keyword evidence="1" id="KW-0547">Nucleotide-binding</keyword>
<dbReference type="InterPro" id="IPR012675">
    <property type="entry name" value="Beta-grasp_dom_sf"/>
</dbReference>